<dbReference type="Proteomes" id="UP001596996">
    <property type="component" value="Unassembled WGS sequence"/>
</dbReference>
<gene>
    <name evidence="1" type="ORF">ACFQ02_03450</name>
</gene>
<dbReference type="PANTHER" id="PTHR34227">
    <property type="entry name" value="CHAPERONE PROTEIN YCDY"/>
    <property type="match status" value="1"/>
</dbReference>
<dbReference type="RefSeq" id="WP_380819367.1">
    <property type="nucleotide sequence ID" value="NZ_JBHTJN010000008.1"/>
</dbReference>
<dbReference type="Gene3D" id="1.10.3480.10">
    <property type="entry name" value="TorD-like"/>
    <property type="match status" value="1"/>
</dbReference>
<dbReference type="SUPFAM" id="SSF89155">
    <property type="entry name" value="TorD-like"/>
    <property type="match status" value="1"/>
</dbReference>
<organism evidence="1 2">
    <name type="scientific">Seminibacterium arietis</name>
    <dbReference type="NCBI Taxonomy" id="1173502"/>
    <lineage>
        <taxon>Bacteria</taxon>
        <taxon>Pseudomonadati</taxon>
        <taxon>Pseudomonadota</taxon>
        <taxon>Gammaproteobacteria</taxon>
        <taxon>Pasteurellales</taxon>
        <taxon>Pasteurellaceae</taxon>
        <taxon>Seminibacterium</taxon>
    </lineage>
</organism>
<evidence type="ECO:0000313" key="1">
    <source>
        <dbReference type="EMBL" id="MFD0965909.1"/>
    </source>
</evidence>
<dbReference type="PANTHER" id="PTHR34227:SF12">
    <property type="entry name" value="CHAPERONE PROTEIN YCDY"/>
    <property type="match status" value="1"/>
</dbReference>
<proteinExistence type="predicted"/>
<dbReference type="InterPro" id="IPR050289">
    <property type="entry name" value="TorD/DmsD_chaperones"/>
</dbReference>
<evidence type="ECO:0000313" key="2">
    <source>
        <dbReference type="Proteomes" id="UP001596996"/>
    </source>
</evidence>
<dbReference type="InterPro" id="IPR036411">
    <property type="entry name" value="TorD-like_sf"/>
</dbReference>
<accession>A0ABW3I7Q9</accession>
<dbReference type="InterPro" id="IPR026269">
    <property type="entry name" value="DmsD-type"/>
</dbReference>
<dbReference type="EMBL" id="JBHTJN010000008">
    <property type="protein sequence ID" value="MFD0965909.1"/>
    <property type="molecule type" value="Genomic_DNA"/>
</dbReference>
<comment type="caution">
    <text evidence="1">The sequence shown here is derived from an EMBL/GenBank/DDBJ whole genome shotgun (WGS) entry which is preliminary data.</text>
</comment>
<name>A0ABW3I7Q9_9PAST</name>
<dbReference type="PIRSF" id="PIRSF004690">
    <property type="entry name" value="DmsD"/>
    <property type="match status" value="1"/>
</dbReference>
<reference evidence="2" key="1">
    <citation type="journal article" date="2019" name="Int. J. Syst. Evol. Microbiol.">
        <title>The Global Catalogue of Microorganisms (GCM) 10K type strain sequencing project: providing services to taxonomists for standard genome sequencing and annotation.</title>
        <authorList>
            <consortium name="The Broad Institute Genomics Platform"/>
            <consortium name="The Broad Institute Genome Sequencing Center for Infectious Disease"/>
            <person name="Wu L."/>
            <person name="Ma J."/>
        </authorList>
    </citation>
    <scope>NUCLEOTIDE SEQUENCE [LARGE SCALE GENOMIC DNA]</scope>
    <source>
        <strain evidence="2">CCUG 61707</strain>
    </source>
</reference>
<protein>
    <submittedName>
        <fullName evidence="1">Molecular chaperone</fullName>
    </submittedName>
</protein>
<sequence>MNSDNLNAFSLVSRLFGNLFYRQPTDSILTDVFVWLQQQGLSHIWALATDSQSEQALKNLQIKIDLSLLDQEYSTLFLGHKAKVSPLISSYGINVTEFVQFRAIRAMQPLENPDHFGLLLLTASWLEDNVSSSEAQKELFERFLLPCASQFLLQVEKHATLPFYLSLALLTREILAAMADELDEVDNG</sequence>
<keyword evidence="2" id="KW-1185">Reference proteome</keyword>